<keyword evidence="6 9" id="KW-1133">Transmembrane helix</keyword>
<dbReference type="GO" id="GO:0043190">
    <property type="term" value="C:ATP-binding cassette (ABC) transporter complex"/>
    <property type="evidence" value="ECO:0007669"/>
    <property type="project" value="InterPro"/>
</dbReference>
<evidence type="ECO:0000256" key="2">
    <source>
        <dbReference type="ARBA" id="ARBA00004651"/>
    </source>
</evidence>
<evidence type="ECO:0000256" key="5">
    <source>
        <dbReference type="ARBA" id="ARBA00022692"/>
    </source>
</evidence>
<evidence type="ECO:0000256" key="9">
    <source>
        <dbReference type="SAM" id="Phobius"/>
    </source>
</evidence>
<comment type="similarity">
    <text evidence="3">Belongs to the LptF/LptG family.</text>
</comment>
<dbReference type="STRING" id="1122209.SAMN02745752_00834"/>
<dbReference type="RefSeq" id="WP_072325078.1">
    <property type="nucleotide sequence ID" value="NZ_FPJW01000002.1"/>
</dbReference>
<gene>
    <name evidence="10" type="ORF">SAMN02745752_00834</name>
</gene>
<name>A0A1K1V8G0_9GAMM</name>
<comment type="function">
    <text evidence="1">Part of the ABC transporter complex LptBFG involved in the translocation of lipopolysaccharide (LPS) from the inner membrane to the outer membrane.</text>
</comment>
<feature type="transmembrane region" description="Helical" evidence="9">
    <location>
        <begin position="60"/>
        <end position="80"/>
    </location>
</feature>
<accession>A0A1K1V8G0</accession>
<keyword evidence="5 9" id="KW-0812">Transmembrane</keyword>
<evidence type="ECO:0000256" key="6">
    <source>
        <dbReference type="ARBA" id="ARBA00022989"/>
    </source>
</evidence>
<dbReference type="GO" id="GO:0015920">
    <property type="term" value="P:lipopolysaccharide transport"/>
    <property type="evidence" value="ECO:0007669"/>
    <property type="project" value="TreeGrafter"/>
</dbReference>
<dbReference type="InterPro" id="IPR005495">
    <property type="entry name" value="LptG/LptF_permease"/>
</dbReference>
<evidence type="ECO:0000256" key="8">
    <source>
        <dbReference type="ARBA" id="ARBA00026081"/>
    </source>
</evidence>
<comment type="subcellular location">
    <subcellularLocation>
        <location evidence="2">Cell membrane</location>
        <topology evidence="2">Multi-pass membrane protein</topology>
    </subcellularLocation>
</comment>
<sequence>MRLLGRYIASSVLWATISVLLVIVALDLVFSFLDELTSLTGDYGALDALIYMLLRLPERFYMFLPIAILVGVLIGLGSLASTSELTVMRAAGVSIPRLILQASRPVAVLLVLAMLVSEFFMQGWAQTAETWRWEKRSGQQQSGVNTARDLWLKEGQWFYRINLARDDGQLRGLTLFELSDDWSLKQLVTATRADYQDDQWLLQEVRSIHLESERLLQAQETEVLRHLPVSPEFVALQVLSPSDIPPSRLWRYARYLEQIGQPAGFYWLAFWQKVLLPITVFAVVLLGASFTFGPLRSVPAGTRVFHGIIIGLSVKFAQDLLGPSALLWGFTPALAVLLPAAFCTVWGLWQIRRTG</sequence>
<keyword evidence="11" id="KW-1185">Reference proteome</keyword>
<evidence type="ECO:0000256" key="1">
    <source>
        <dbReference type="ARBA" id="ARBA00002265"/>
    </source>
</evidence>
<dbReference type="EMBL" id="FPJW01000002">
    <property type="protein sequence ID" value="SFX21430.1"/>
    <property type="molecule type" value="Genomic_DNA"/>
</dbReference>
<keyword evidence="7 9" id="KW-0472">Membrane</keyword>
<dbReference type="PANTHER" id="PTHR33529:SF2">
    <property type="entry name" value="LIPOPOLYSACCHARIDE EXPORT SYSTEM PERMEASE PROTEIN LPTG"/>
    <property type="match status" value="1"/>
</dbReference>
<keyword evidence="4" id="KW-1003">Cell membrane</keyword>
<feature type="transmembrane region" description="Helical" evidence="9">
    <location>
        <begin position="274"/>
        <end position="292"/>
    </location>
</feature>
<evidence type="ECO:0000313" key="11">
    <source>
        <dbReference type="Proteomes" id="UP000182350"/>
    </source>
</evidence>
<organism evidence="10 11">
    <name type="scientific">Marinospirillum alkaliphilum DSM 21637</name>
    <dbReference type="NCBI Taxonomy" id="1122209"/>
    <lineage>
        <taxon>Bacteria</taxon>
        <taxon>Pseudomonadati</taxon>
        <taxon>Pseudomonadota</taxon>
        <taxon>Gammaproteobacteria</taxon>
        <taxon>Oceanospirillales</taxon>
        <taxon>Oceanospirillaceae</taxon>
        <taxon>Marinospirillum</taxon>
    </lineage>
</organism>
<dbReference type="OrthoDB" id="9776227at2"/>
<dbReference type="Proteomes" id="UP000182350">
    <property type="component" value="Unassembled WGS sequence"/>
</dbReference>
<dbReference type="GO" id="GO:0055085">
    <property type="term" value="P:transmembrane transport"/>
    <property type="evidence" value="ECO:0007669"/>
    <property type="project" value="InterPro"/>
</dbReference>
<evidence type="ECO:0000256" key="4">
    <source>
        <dbReference type="ARBA" id="ARBA00022475"/>
    </source>
</evidence>
<feature type="transmembrane region" description="Helical" evidence="9">
    <location>
        <begin position="12"/>
        <end position="33"/>
    </location>
</feature>
<feature type="transmembrane region" description="Helical" evidence="9">
    <location>
        <begin position="327"/>
        <end position="349"/>
    </location>
</feature>
<reference evidence="10 11" key="1">
    <citation type="submission" date="2016-11" db="EMBL/GenBank/DDBJ databases">
        <authorList>
            <person name="Jaros S."/>
            <person name="Januszkiewicz K."/>
            <person name="Wedrychowicz H."/>
        </authorList>
    </citation>
    <scope>NUCLEOTIDE SEQUENCE [LARGE SCALE GENOMIC DNA]</scope>
    <source>
        <strain evidence="10 11">DSM 21637</strain>
    </source>
</reference>
<evidence type="ECO:0000256" key="7">
    <source>
        <dbReference type="ARBA" id="ARBA00023136"/>
    </source>
</evidence>
<dbReference type="PANTHER" id="PTHR33529">
    <property type="entry name" value="SLR0882 PROTEIN-RELATED"/>
    <property type="match status" value="1"/>
</dbReference>
<dbReference type="Pfam" id="PF03739">
    <property type="entry name" value="LptF_LptG"/>
    <property type="match status" value="1"/>
</dbReference>
<evidence type="ECO:0000256" key="3">
    <source>
        <dbReference type="ARBA" id="ARBA00007725"/>
    </source>
</evidence>
<dbReference type="InterPro" id="IPR030923">
    <property type="entry name" value="LptG"/>
</dbReference>
<comment type="subunit">
    <text evidence="8">Component of the lipopolysaccharide transport and assembly complex. The LptBFG transporter is composed of two ATP-binding proteins (LptB) and two transmembrane proteins (LptF and LptG).</text>
</comment>
<dbReference type="NCBIfam" id="TIGR04408">
    <property type="entry name" value="LptG_lptG"/>
    <property type="match status" value="1"/>
</dbReference>
<evidence type="ECO:0000313" key="10">
    <source>
        <dbReference type="EMBL" id="SFX21430.1"/>
    </source>
</evidence>
<protein>
    <submittedName>
        <fullName evidence="10">Lipopolysaccharide export system permease protein</fullName>
    </submittedName>
</protein>
<dbReference type="AlphaFoldDB" id="A0A1K1V8G0"/>
<proteinExistence type="inferred from homology"/>